<dbReference type="eggNOG" id="ENOG50335X9">
    <property type="taxonomic scope" value="Bacteria"/>
</dbReference>
<sequence>MIDKRFRSLFIPLLFFAALPLWGDSGIEHSAGLSLQTSTRPEAKLGFTWNLSVPLLQGEGPLTEGNNLNLALGADVSPISLNGSAEAVFTPIAFLQAVAGGRIGSGWNINLFGGDVYGMGINRRRAADLKPEVSGSAFNGLLWSAWGGGVFQFDLAALVPGDWSHVVFRTYHEARYKGDTAASSSDSWYYESDDGQNRNGFNYYGNYLLGYQMPIFLNTVGLMAEMDLYLYDTPKRGSWGDELPRWTFGPLFNFTVTEKFSAALIVQFRTRRNYTAGDEDDLGATVFYQDRRLKDSDPLYLTFYRAAAILSYKLW</sequence>
<organism evidence="1 2">
    <name type="scientific">Treponema primitia (strain ATCC BAA-887 / DSM 12427 / ZAS-2)</name>
    <dbReference type="NCBI Taxonomy" id="545694"/>
    <lineage>
        <taxon>Bacteria</taxon>
        <taxon>Pseudomonadati</taxon>
        <taxon>Spirochaetota</taxon>
        <taxon>Spirochaetia</taxon>
        <taxon>Spirochaetales</taxon>
        <taxon>Treponemataceae</taxon>
        <taxon>Treponema</taxon>
    </lineage>
</organism>
<name>F5YJK2_TREPZ</name>
<dbReference type="STRING" id="545694.TREPR_3415"/>
<reference evidence="1 2" key="2">
    <citation type="journal article" date="2011" name="ISME J.">
        <title>RNA-seq reveals cooperative metabolic interactions between two termite-gut spirochete species in co-culture.</title>
        <authorList>
            <person name="Rosenthal A.Z."/>
            <person name="Matson E.G."/>
            <person name="Eldar A."/>
            <person name="Leadbetter J.R."/>
        </authorList>
    </citation>
    <scope>NUCLEOTIDE SEQUENCE [LARGE SCALE GENOMIC DNA]</scope>
    <source>
        <strain evidence="2">ATCC BAA-887 / DSM 12427 / ZAS-2</strain>
    </source>
</reference>
<dbReference type="HOGENOM" id="CLU_076358_0_0_12"/>
<evidence type="ECO:0000313" key="2">
    <source>
        <dbReference type="Proteomes" id="UP000009223"/>
    </source>
</evidence>
<dbReference type="OrthoDB" id="9800755at2"/>
<dbReference type="RefSeq" id="WP_015706870.1">
    <property type="nucleotide sequence ID" value="NC_015578.1"/>
</dbReference>
<dbReference type="AlphaFoldDB" id="F5YJK2"/>
<protein>
    <submittedName>
        <fullName evidence="1">Uncharacterized protein</fullName>
    </submittedName>
</protein>
<gene>
    <name evidence="1" type="ordered locus">TREPR_3415</name>
</gene>
<accession>F5YJK2</accession>
<evidence type="ECO:0000313" key="1">
    <source>
        <dbReference type="EMBL" id="AEF83573.1"/>
    </source>
</evidence>
<proteinExistence type="predicted"/>
<dbReference type="EMBL" id="CP001843">
    <property type="protein sequence ID" value="AEF83573.1"/>
    <property type="molecule type" value="Genomic_DNA"/>
</dbReference>
<keyword evidence="2" id="KW-1185">Reference proteome</keyword>
<dbReference type="Proteomes" id="UP000009223">
    <property type="component" value="Chromosome"/>
</dbReference>
<dbReference type="KEGG" id="tpi:TREPR_3415"/>
<reference evidence="2" key="1">
    <citation type="submission" date="2009-12" db="EMBL/GenBank/DDBJ databases">
        <title>Complete sequence of Treponema primitia strain ZAS-2.</title>
        <authorList>
            <person name="Tetu S.G."/>
            <person name="Matson E."/>
            <person name="Ren Q."/>
            <person name="Seshadri R."/>
            <person name="Elbourne L."/>
            <person name="Hassan K.A."/>
            <person name="Durkin A."/>
            <person name="Radune D."/>
            <person name="Mohamoud Y."/>
            <person name="Shay R."/>
            <person name="Jin S."/>
            <person name="Zhang X."/>
            <person name="Lucey K."/>
            <person name="Ballor N.R."/>
            <person name="Ottesen E."/>
            <person name="Rosenthal R."/>
            <person name="Allen A."/>
            <person name="Leadbetter J.R."/>
            <person name="Paulsen I.T."/>
        </authorList>
    </citation>
    <scope>NUCLEOTIDE SEQUENCE [LARGE SCALE GENOMIC DNA]</scope>
    <source>
        <strain evidence="2">ATCC BAA-887 / DSM 12427 / ZAS-2</strain>
    </source>
</reference>